<feature type="compositionally biased region" description="Basic and acidic residues" evidence="1">
    <location>
        <begin position="133"/>
        <end position="142"/>
    </location>
</feature>
<evidence type="ECO:0000313" key="4">
    <source>
        <dbReference type="Proteomes" id="UP001140949"/>
    </source>
</evidence>
<feature type="region of interest" description="Disordered" evidence="1">
    <location>
        <begin position="430"/>
        <end position="490"/>
    </location>
</feature>
<name>A0AAX6GD79_IRIPA</name>
<dbReference type="PANTHER" id="PTHR47071:SF9">
    <property type="entry name" value="TRM32-LIKE PROTEIN (DUF3741)"/>
    <property type="match status" value="1"/>
</dbReference>
<dbReference type="PANTHER" id="PTHR47071">
    <property type="entry name" value="PROTEIN TRM32"/>
    <property type="match status" value="1"/>
</dbReference>
<accession>A0AAX6GD79</accession>
<dbReference type="Pfam" id="PF14309">
    <property type="entry name" value="DUF4378"/>
    <property type="match status" value="1"/>
</dbReference>
<proteinExistence type="predicted"/>
<evidence type="ECO:0000313" key="3">
    <source>
        <dbReference type="EMBL" id="KAJ6826706.1"/>
    </source>
</evidence>
<feature type="compositionally biased region" description="Polar residues" evidence="1">
    <location>
        <begin position="109"/>
        <end position="120"/>
    </location>
</feature>
<dbReference type="Proteomes" id="UP001140949">
    <property type="component" value="Unassembled WGS sequence"/>
</dbReference>
<protein>
    <recommendedName>
        <fullName evidence="2">DUF4378 domain-containing protein</fullName>
    </recommendedName>
</protein>
<comment type="caution">
    <text evidence="3">The sequence shown here is derived from an EMBL/GenBank/DDBJ whole genome shotgun (WGS) entry which is preliminary data.</text>
</comment>
<sequence>MTEYLQHQSSIAYYDENRSGCMWGLFHLLDQKRDDANSRKLLAYRRHEDGELGRETRVPTSRPKVLKRSLEKEVNYQEDQASKQSSGKAAILGSLYKRMTKKRERRTENSPSASRLLRTTSIHHLECNDYVARDETTSDSERSGAGPNSQENVSLASSHGSYMVAEAEGPRRSVVGLPELVSAEEEFTSGAFQDRRSVSENHLQTSQMTSGTATVSSFEADHRNDDTASVRQKDFDRSTHDTVRHDKKDRLRISMDGILHKVPSGHNLPEYIEKEKLKLGASGLASGRSMQRSRSLVESLDRYSPLLESISDREPRRVVAGKLKSLEEEDDIGRVLRSRSLTESSFTNSHLIKSSSAREPKRVFERVVSVRKNQGLPERKSMKNFGRILSNPEISQHSGLLVSKDVDAYVSSGHGPKLVDTLVDTKADTNAAEPIDSETVDCPKQLPEISYKQDRDGECVDNYTSTSLHQEKEVDTEQSDTATEPSPVSLGTHLEEDVVVPETYEIIEAGVELPPSSGDRDANDEDAEIVIEEQLQNWNGTRSRHVPVDRKDEEEFNYVSDVLRKSGLTAGGADELLWHSPLERLDVPFDRQLMLDVMSEVLSGIYESSAIARRTRFAPARIRPVPAGSRVLEEVWAKIGWLLGSEQHSSNPLDSVVARDFARCDDGWMDLRWDMESVGTEVEDLILEELIDEVLLL</sequence>
<dbReference type="InterPro" id="IPR044257">
    <property type="entry name" value="TRM32-like"/>
</dbReference>
<reference evidence="3" key="1">
    <citation type="journal article" date="2023" name="GigaByte">
        <title>Genome assembly of the bearded iris, Iris pallida Lam.</title>
        <authorList>
            <person name="Bruccoleri R.E."/>
            <person name="Oakeley E.J."/>
            <person name="Faust A.M.E."/>
            <person name="Altorfer M."/>
            <person name="Dessus-Babus S."/>
            <person name="Burckhardt D."/>
            <person name="Oertli M."/>
            <person name="Naumann U."/>
            <person name="Petersen F."/>
            <person name="Wong J."/>
        </authorList>
    </citation>
    <scope>NUCLEOTIDE SEQUENCE</scope>
    <source>
        <strain evidence="3">GSM-AAB239-AS_SAM_17_03QT</strain>
    </source>
</reference>
<evidence type="ECO:0000256" key="1">
    <source>
        <dbReference type="SAM" id="MobiDB-lite"/>
    </source>
</evidence>
<keyword evidence="4" id="KW-1185">Reference proteome</keyword>
<organism evidence="3 4">
    <name type="scientific">Iris pallida</name>
    <name type="common">Sweet iris</name>
    <dbReference type="NCBI Taxonomy" id="29817"/>
    <lineage>
        <taxon>Eukaryota</taxon>
        <taxon>Viridiplantae</taxon>
        <taxon>Streptophyta</taxon>
        <taxon>Embryophyta</taxon>
        <taxon>Tracheophyta</taxon>
        <taxon>Spermatophyta</taxon>
        <taxon>Magnoliopsida</taxon>
        <taxon>Liliopsida</taxon>
        <taxon>Asparagales</taxon>
        <taxon>Iridaceae</taxon>
        <taxon>Iridoideae</taxon>
        <taxon>Irideae</taxon>
        <taxon>Iris</taxon>
    </lineage>
</organism>
<feature type="compositionally biased region" description="Polar residues" evidence="1">
    <location>
        <begin position="200"/>
        <end position="217"/>
    </location>
</feature>
<feature type="compositionally biased region" description="Polar residues" evidence="1">
    <location>
        <begin position="146"/>
        <end position="157"/>
    </location>
</feature>
<feature type="region of interest" description="Disordered" evidence="1">
    <location>
        <begin position="187"/>
        <end position="243"/>
    </location>
</feature>
<dbReference type="EMBL" id="JANAVB010020600">
    <property type="protein sequence ID" value="KAJ6826706.1"/>
    <property type="molecule type" value="Genomic_DNA"/>
</dbReference>
<feature type="compositionally biased region" description="Basic and acidic residues" evidence="1">
    <location>
        <begin position="219"/>
        <end position="243"/>
    </location>
</feature>
<gene>
    <name evidence="3" type="ORF">M6B38_370345</name>
</gene>
<evidence type="ECO:0000259" key="2">
    <source>
        <dbReference type="Pfam" id="PF14309"/>
    </source>
</evidence>
<feature type="domain" description="DUF4378" evidence="2">
    <location>
        <begin position="555"/>
        <end position="693"/>
    </location>
</feature>
<dbReference type="InterPro" id="IPR025486">
    <property type="entry name" value="DUF4378"/>
</dbReference>
<feature type="region of interest" description="Disordered" evidence="1">
    <location>
        <begin position="133"/>
        <end position="157"/>
    </location>
</feature>
<reference evidence="3" key="2">
    <citation type="submission" date="2023-04" db="EMBL/GenBank/DDBJ databases">
        <authorList>
            <person name="Bruccoleri R.E."/>
            <person name="Oakeley E.J."/>
            <person name="Faust A.-M."/>
            <person name="Dessus-Babus S."/>
            <person name="Altorfer M."/>
            <person name="Burckhardt D."/>
            <person name="Oertli M."/>
            <person name="Naumann U."/>
            <person name="Petersen F."/>
            <person name="Wong J."/>
        </authorList>
    </citation>
    <scope>NUCLEOTIDE SEQUENCE</scope>
    <source>
        <strain evidence="3">GSM-AAB239-AS_SAM_17_03QT</strain>
        <tissue evidence="3">Leaf</tissue>
    </source>
</reference>
<dbReference type="AlphaFoldDB" id="A0AAX6GD79"/>
<feature type="region of interest" description="Disordered" evidence="1">
    <location>
        <begin position="100"/>
        <end position="120"/>
    </location>
</feature>